<feature type="chain" id="PRO_5043474496" evidence="2">
    <location>
        <begin position="23"/>
        <end position="487"/>
    </location>
</feature>
<evidence type="ECO:0000256" key="2">
    <source>
        <dbReference type="SAM" id="SignalP"/>
    </source>
</evidence>
<name>A0AAV9WYT5_9PEZI</name>
<keyword evidence="4" id="KW-1185">Reference proteome</keyword>
<feature type="compositionally biased region" description="Low complexity" evidence="1">
    <location>
        <begin position="37"/>
        <end position="50"/>
    </location>
</feature>
<proteinExistence type="predicted"/>
<organism evidence="3 4">
    <name type="scientific">Orbilia ellipsospora</name>
    <dbReference type="NCBI Taxonomy" id="2528407"/>
    <lineage>
        <taxon>Eukaryota</taxon>
        <taxon>Fungi</taxon>
        <taxon>Dikarya</taxon>
        <taxon>Ascomycota</taxon>
        <taxon>Pezizomycotina</taxon>
        <taxon>Orbiliomycetes</taxon>
        <taxon>Orbiliales</taxon>
        <taxon>Orbiliaceae</taxon>
        <taxon>Orbilia</taxon>
    </lineage>
</organism>
<evidence type="ECO:0000313" key="4">
    <source>
        <dbReference type="Proteomes" id="UP001365542"/>
    </source>
</evidence>
<feature type="signal peptide" evidence="2">
    <location>
        <begin position="1"/>
        <end position="22"/>
    </location>
</feature>
<keyword evidence="2" id="KW-0732">Signal</keyword>
<gene>
    <name evidence="3" type="ORF">TWF694_003636</name>
</gene>
<reference evidence="3 4" key="1">
    <citation type="submission" date="2019-10" db="EMBL/GenBank/DDBJ databases">
        <authorList>
            <person name="Palmer J.M."/>
        </authorList>
    </citation>
    <scope>NUCLEOTIDE SEQUENCE [LARGE SCALE GENOMIC DNA]</scope>
    <source>
        <strain evidence="3 4">TWF694</strain>
    </source>
</reference>
<evidence type="ECO:0000256" key="1">
    <source>
        <dbReference type="SAM" id="MobiDB-lite"/>
    </source>
</evidence>
<protein>
    <submittedName>
        <fullName evidence="3">Uncharacterized protein</fullName>
    </submittedName>
</protein>
<evidence type="ECO:0000313" key="3">
    <source>
        <dbReference type="EMBL" id="KAK6530274.1"/>
    </source>
</evidence>
<accession>A0AAV9WYT5</accession>
<comment type="caution">
    <text evidence="3">The sequence shown here is derived from an EMBL/GenBank/DDBJ whole genome shotgun (WGS) entry which is preliminary data.</text>
</comment>
<dbReference type="AlphaFoldDB" id="A0AAV9WYT5"/>
<feature type="region of interest" description="Disordered" evidence="1">
    <location>
        <begin position="36"/>
        <end position="64"/>
    </location>
</feature>
<dbReference type="Proteomes" id="UP001365542">
    <property type="component" value="Unassembled WGS sequence"/>
</dbReference>
<dbReference type="EMBL" id="JAVHJO010000013">
    <property type="protein sequence ID" value="KAK6530274.1"/>
    <property type="molecule type" value="Genomic_DNA"/>
</dbReference>
<sequence length="487" mass="56035">MNQAAFLSQVFFLLLLFVGVQSQGEIHSSEAFKGFGQVQNQNSPNEQPQPQLVPEPGGAAVPETTTDEDIIDTGEVEDFSPEQLARNQEYIREWARRAQADLKQRQLQKPHKVEDWKEHEGFFRNTVALSKEQWAIFEEAIGIQTPGESPVEALVIAAKYLVAITTQMRLLVDIMKKKKPRGLQKLDENFVNLSENALESLEYVYDARKLEVEGRIKKFWSWIGKDKAIDPDLAINTVNLDNMMARIVRGAMWNDTIIASGSHIGAMWDCTVIAQREIWSSFTKIQDLLQTQLNNFPGAKKEYLKAKGPRGSPLGQGRQDVGYAQYLKNRYLESSYFNIQPFMGLSKDGKIEGPPWKNWEGSTHMTGELYLAYFSLLDKLFFGVLPLILEMIMDIMLAADVFIGRISITPDVHFPYSMSPRWNEWNWLSWLEQYPEFDIEEWYRTKTLEPFSPPPSAFPKPPRSGGRSWADWSYWTEWREDNPLMET</sequence>